<dbReference type="PANTHER" id="PTHR35793">
    <property type="entry name" value="INNER MEMBRANE PROTEIN YJIG"/>
    <property type="match status" value="1"/>
</dbReference>
<dbReference type="Pfam" id="PF07670">
    <property type="entry name" value="Gate"/>
    <property type="match status" value="2"/>
</dbReference>
<dbReference type="InterPro" id="IPR011642">
    <property type="entry name" value="Gate_dom"/>
</dbReference>
<reference evidence="3 4" key="1">
    <citation type="journal article" date="2022" name="Front. Microbiol.">
        <title>High genomic differentiation and limited gene flow indicate recent cryptic speciation within the genus Laspinema (cyanobacteria).</title>
        <authorList>
            <person name="Stanojkovic A."/>
            <person name="Skoupy S."/>
            <person name="Skaloud P."/>
            <person name="Dvorak P."/>
        </authorList>
    </citation>
    <scope>NUCLEOTIDE SEQUENCE [LARGE SCALE GENOMIC DNA]</scope>
    <source>
        <strain evidence="3 4">D2a</strain>
    </source>
</reference>
<comment type="caution">
    <text evidence="3">The sequence shown here is derived from an EMBL/GenBank/DDBJ whole genome shotgun (WGS) entry which is preliminary data.</text>
</comment>
<dbReference type="EMBL" id="JAMXFF010000018">
    <property type="protein sequence ID" value="MCT7967301.1"/>
    <property type="molecule type" value="Genomic_DNA"/>
</dbReference>
<dbReference type="InterPro" id="IPR011415">
    <property type="entry name" value="SpmA_SpmB"/>
</dbReference>
<feature type="transmembrane region" description="Helical" evidence="1">
    <location>
        <begin position="171"/>
        <end position="194"/>
    </location>
</feature>
<keyword evidence="1" id="KW-0472">Membrane</keyword>
<feature type="domain" description="Nucleoside transporter/FeoB GTPase Gate" evidence="2">
    <location>
        <begin position="48"/>
        <end position="157"/>
    </location>
</feature>
<keyword evidence="1" id="KW-1133">Transmembrane helix</keyword>
<evidence type="ECO:0000313" key="4">
    <source>
        <dbReference type="Proteomes" id="UP001525890"/>
    </source>
</evidence>
<evidence type="ECO:0000256" key="1">
    <source>
        <dbReference type="SAM" id="Phobius"/>
    </source>
</evidence>
<keyword evidence="1" id="KW-0812">Transmembrane</keyword>
<feature type="transmembrane region" description="Helical" evidence="1">
    <location>
        <begin position="238"/>
        <end position="256"/>
    </location>
</feature>
<dbReference type="PANTHER" id="PTHR35793:SF2">
    <property type="entry name" value="INNER MEMBRANE PROTEIN YJIG"/>
    <property type="match status" value="1"/>
</dbReference>
<evidence type="ECO:0000259" key="2">
    <source>
        <dbReference type="Pfam" id="PF07670"/>
    </source>
</evidence>
<protein>
    <submittedName>
        <fullName evidence="3">Spore maturation protein</fullName>
    </submittedName>
</protein>
<feature type="transmembrane region" description="Helical" evidence="1">
    <location>
        <begin position="134"/>
        <end position="159"/>
    </location>
</feature>
<evidence type="ECO:0000313" key="3">
    <source>
        <dbReference type="EMBL" id="MCT7967301.1"/>
    </source>
</evidence>
<feature type="transmembrane region" description="Helical" evidence="1">
    <location>
        <begin position="309"/>
        <end position="327"/>
    </location>
</feature>
<feature type="domain" description="Nucleoside transporter/FeoB GTPase Gate" evidence="2">
    <location>
        <begin position="311"/>
        <end position="409"/>
    </location>
</feature>
<dbReference type="Proteomes" id="UP001525890">
    <property type="component" value="Unassembled WGS sequence"/>
</dbReference>
<accession>A0ABT2MRC9</accession>
<dbReference type="PIRSF" id="PIRSF036542">
    <property type="entry name" value="SpmA_SpmB"/>
    <property type="match status" value="1"/>
</dbReference>
<dbReference type="InterPro" id="IPR052549">
    <property type="entry name" value="SpmB"/>
</dbReference>
<feature type="transmembrane region" description="Helical" evidence="1">
    <location>
        <begin position="268"/>
        <end position="289"/>
    </location>
</feature>
<organism evidence="3 4">
    <name type="scientific">Laspinema palackyanum D2a</name>
    <dbReference type="NCBI Taxonomy" id="2953684"/>
    <lineage>
        <taxon>Bacteria</taxon>
        <taxon>Bacillati</taxon>
        <taxon>Cyanobacteriota</taxon>
        <taxon>Cyanophyceae</taxon>
        <taxon>Oscillatoriophycideae</taxon>
        <taxon>Oscillatoriales</taxon>
        <taxon>Laspinemataceae</taxon>
        <taxon>Laspinema</taxon>
        <taxon>Laspinema palackyanum</taxon>
    </lineage>
</organism>
<name>A0ABT2MRC9_9CYAN</name>
<feature type="transmembrane region" description="Helical" evidence="1">
    <location>
        <begin position="47"/>
        <end position="73"/>
    </location>
</feature>
<proteinExistence type="predicted"/>
<gene>
    <name evidence="3" type="ORF">NG799_13235</name>
</gene>
<sequence length="439" mass="45942">MKKSESPLNSIWLFLMVGSTVVAAMRGTLPELTEAAFESAANAVTLAIGLIGALALWLGILRVVEVAGLMEAIARGIRPLMIRLFPDIPPDHPAMSAIILNISANALGLGNAATPIGLKAMKELNRLNPDPGTATNAMCLFLAINTSSVTILPIGAIAVRASAGASNPGAIIIPSIVATVASTTVAILAAKFLAHRNQDFAPNSPVNAPESDADTPLEPAEYAQPIEPLEPPGLVGRLFFGGLIVLFFGAILYRLTITGTAGLATTQIIEAISNGLLPLVICSFLLIGYFRGVKVYEVLTEGAKEGFDIAVRIIPFLVAIFVAIGMFRTSGALDVMTAILSPITNLIAMPPEALPMALIRPLSGSGAFGVMSEIVENDPDGFLSYLVSTMQGSTETTFYVMAVYFGSIGVSRTRHTLPAALLADVTGMLASLVICHLTF</sequence>
<keyword evidence="4" id="KW-1185">Reference proteome</keyword>
<dbReference type="RefSeq" id="WP_368006890.1">
    <property type="nucleotide sequence ID" value="NZ_JAMXFF010000018.1"/>
</dbReference>